<dbReference type="GeneID" id="39601373"/>
<dbReference type="EMBL" id="RCNU01000021">
    <property type="protein sequence ID" value="RWQ91368.1"/>
    <property type="molecule type" value="Genomic_DNA"/>
</dbReference>
<dbReference type="InterPro" id="IPR021858">
    <property type="entry name" value="Fun_TF"/>
</dbReference>
<dbReference type="PANTHER" id="PTHR47784">
    <property type="entry name" value="STEROL UPTAKE CONTROL PROTEIN 2"/>
    <property type="match status" value="1"/>
</dbReference>
<dbReference type="Proteomes" id="UP000283841">
    <property type="component" value="Unassembled WGS sequence"/>
</dbReference>
<evidence type="ECO:0000313" key="3">
    <source>
        <dbReference type="Proteomes" id="UP000283841"/>
    </source>
</evidence>
<accession>A0A443HHS2</accession>
<dbReference type="InterPro" id="IPR022698">
    <property type="entry name" value="OrsD"/>
</dbReference>
<name>A0A443HHS2_BYSSP</name>
<dbReference type="AlphaFoldDB" id="A0A443HHS2"/>
<dbReference type="RefSeq" id="XP_028481013.1">
    <property type="nucleotide sequence ID" value="XM_028632096.1"/>
</dbReference>
<keyword evidence="3" id="KW-1185">Reference proteome</keyword>
<dbReference type="Pfam" id="PF11951">
    <property type="entry name" value="Fungal_trans_2"/>
    <property type="match status" value="1"/>
</dbReference>
<reference evidence="2 3" key="1">
    <citation type="journal article" date="2018" name="Front. Microbiol.">
        <title>Genomic and genetic insights into a cosmopolitan fungus, Paecilomyces variotii (Eurotiales).</title>
        <authorList>
            <person name="Urquhart A.S."/>
            <person name="Mondo S.J."/>
            <person name="Makela M.R."/>
            <person name="Hane J.K."/>
            <person name="Wiebenga A."/>
            <person name="He G."/>
            <person name="Mihaltcheva S."/>
            <person name="Pangilinan J."/>
            <person name="Lipzen A."/>
            <person name="Barry K."/>
            <person name="de Vries R.P."/>
            <person name="Grigoriev I.V."/>
            <person name="Idnurm A."/>
        </authorList>
    </citation>
    <scope>NUCLEOTIDE SEQUENCE [LARGE SCALE GENOMIC DNA]</scope>
    <source>
        <strain evidence="2 3">CBS 101075</strain>
    </source>
</reference>
<evidence type="ECO:0008006" key="4">
    <source>
        <dbReference type="Google" id="ProtNLM"/>
    </source>
</evidence>
<organism evidence="2 3">
    <name type="scientific">Byssochlamys spectabilis</name>
    <name type="common">Paecilomyces variotii</name>
    <dbReference type="NCBI Taxonomy" id="264951"/>
    <lineage>
        <taxon>Eukaryota</taxon>
        <taxon>Fungi</taxon>
        <taxon>Dikarya</taxon>
        <taxon>Ascomycota</taxon>
        <taxon>Pezizomycotina</taxon>
        <taxon>Eurotiomycetes</taxon>
        <taxon>Eurotiomycetidae</taxon>
        <taxon>Eurotiales</taxon>
        <taxon>Thermoascaceae</taxon>
        <taxon>Paecilomyces</taxon>
    </lineage>
</organism>
<comment type="caution">
    <text evidence="2">The sequence shown here is derived from an EMBL/GenBank/DDBJ whole genome shotgun (WGS) entry which is preliminary data.</text>
</comment>
<evidence type="ECO:0000256" key="1">
    <source>
        <dbReference type="SAM" id="MobiDB-lite"/>
    </source>
</evidence>
<sequence length="495" mass="55295">MDEHPDLAPDNLFRYLPLHRVLICLPCQHAVQPSAVMRHLKEIHHLNHAQRKPFMEYASKFAIAGPQDVVPPDESHFPVPFLPVLNGLSCRFPGCEHLCVTTKRMRHHCLSVHQIAGREGLDWHPVKLQTFFKGNALRYFTNRSSAMPPADQPSASGSGNSSDTDLWSTRALSTPASEPTMFMTPLSPVALSRSDSNLFHHYVNFTYLTFSSDPAVQRVFKEIVPRLAAGFPFLMHGILACSALHLAYGDPSNRPRYVIDALHHQELAIPEFRSTIMHVNDDNGESILAFAFMLVVCSLGTEEGEGGNLFLFPSGTGNDSHTIHLLRAGCSMLSPVWSKISEGPLAPLSKLWRDDLCVSIDLDTDPLLNSLFSVLPDGPSTMGFWSESVYRSAAILLVEAFEFARQRGAAFTVWDALNAWPLRVPSEYLDLLQANHPGALLLLAYYFLLLQTLKPLWFFETRVSQLLDGICLRLQGNSPDNVWQLFLEIRAKSSL</sequence>
<protein>
    <recommendedName>
        <fullName evidence="4">C2H2-type domain-containing protein</fullName>
    </recommendedName>
</protein>
<evidence type="ECO:0000313" key="2">
    <source>
        <dbReference type="EMBL" id="RWQ91368.1"/>
    </source>
</evidence>
<dbReference type="Pfam" id="PF12013">
    <property type="entry name" value="OrsD"/>
    <property type="match status" value="1"/>
</dbReference>
<feature type="region of interest" description="Disordered" evidence="1">
    <location>
        <begin position="146"/>
        <end position="167"/>
    </location>
</feature>
<proteinExistence type="predicted"/>
<feature type="compositionally biased region" description="Polar residues" evidence="1">
    <location>
        <begin position="153"/>
        <end position="167"/>
    </location>
</feature>
<gene>
    <name evidence="2" type="ORF">C8Q69DRAFT_489119</name>
</gene>
<dbReference type="GO" id="GO:0001228">
    <property type="term" value="F:DNA-binding transcription activator activity, RNA polymerase II-specific"/>
    <property type="evidence" value="ECO:0007669"/>
    <property type="project" value="TreeGrafter"/>
</dbReference>
<dbReference type="PANTHER" id="PTHR47784:SF5">
    <property type="entry name" value="STEROL UPTAKE CONTROL PROTEIN 2"/>
    <property type="match status" value="1"/>
</dbReference>
<dbReference type="VEuPathDB" id="FungiDB:C8Q69DRAFT_489119"/>
<dbReference type="InterPro" id="IPR053157">
    <property type="entry name" value="Sterol_Uptake_Regulator"/>
</dbReference>